<dbReference type="Pfam" id="PF10609">
    <property type="entry name" value="ParA"/>
    <property type="match status" value="1"/>
</dbReference>
<dbReference type="STRING" id="1111735.GCA_000428045_03453"/>
<reference evidence="3 4" key="1">
    <citation type="submission" date="2017-11" db="EMBL/GenBank/DDBJ databases">
        <title>Genome-resolved metagenomics identifies genetic mobility, metabolic interactions, and unexpected diversity in perchlorate-reducing communities.</title>
        <authorList>
            <person name="Barnum T.P."/>
            <person name="Figueroa I.A."/>
            <person name="Carlstrom C.I."/>
            <person name="Lucas L.N."/>
            <person name="Engelbrektson A.L."/>
            <person name="Coates J.D."/>
        </authorList>
    </citation>
    <scope>NUCLEOTIDE SEQUENCE [LARGE SCALE GENOMIC DNA]</scope>
    <source>
        <strain evidence="3">BM301</strain>
    </source>
</reference>
<dbReference type="GO" id="GO:0016887">
    <property type="term" value="F:ATP hydrolysis activity"/>
    <property type="evidence" value="ECO:0007669"/>
    <property type="project" value="TreeGrafter"/>
</dbReference>
<dbReference type="SUPFAM" id="SSF52540">
    <property type="entry name" value="P-loop containing nucleoside triphosphate hydrolases"/>
    <property type="match status" value="1"/>
</dbReference>
<evidence type="ECO:0008006" key="5">
    <source>
        <dbReference type="Google" id="ProtNLM"/>
    </source>
</evidence>
<gene>
    <name evidence="3" type="ORF">C0630_01575</name>
</gene>
<keyword evidence="1" id="KW-0547">Nucleotide-binding</keyword>
<evidence type="ECO:0000313" key="3">
    <source>
        <dbReference type="EMBL" id="PLX63608.1"/>
    </source>
</evidence>
<sequence>MRATKATIHDTFGGSVGIKSQKCDAINRMVVIASGKGGVGKSTLSANLGVALGQMKRRVCLFDADTNLANINILFGINPLQTLREYVNGHKRLDEILLPVSDHLRIVPAASGIAEFLELVPQQQERLLSGLRDIERQNDVILVDSAAGVGTGQLNFFLAAACPVLVITPEPTSLTDAFSFLKMAKRYGFSGTAYIVVNMVSDLHAARTAFKRFKQATEQYLQLQVGYLGYVLQDHHVQASIRKQQPVMLSKPECLASRCIRVIAERLIRLLENQGRDSETFSDYLREMNQPFGIGLQQAGQSALDEVAADQDADWQKQALFHLQVMDKDVARAFIRRAVSEWTIRHNADEAELFSDPDQTRPQESVSRQATAIQGATTADSVRPSLHIFRDSVAKSPYAAAVQFAELLARVEKW</sequence>
<dbReference type="GO" id="GO:0009898">
    <property type="term" value="C:cytoplasmic side of plasma membrane"/>
    <property type="evidence" value="ECO:0007669"/>
    <property type="project" value="TreeGrafter"/>
</dbReference>
<dbReference type="EMBL" id="PKUN01000001">
    <property type="protein sequence ID" value="PLX63608.1"/>
    <property type="molecule type" value="Genomic_DNA"/>
</dbReference>
<dbReference type="PANTHER" id="PTHR43384">
    <property type="entry name" value="SEPTUM SITE-DETERMINING PROTEIN MIND HOMOLOG, CHLOROPLASTIC-RELATED"/>
    <property type="match status" value="1"/>
</dbReference>
<name>A0A2N6D1P4_9GAMM</name>
<dbReference type="GO" id="GO:0005524">
    <property type="term" value="F:ATP binding"/>
    <property type="evidence" value="ECO:0007669"/>
    <property type="project" value="UniProtKB-KW"/>
</dbReference>
<comment type="caution">
    <text evidence="3">The sequence shown here is derived from an EMBL/GenBank/DDBJ whole genome shotgun (WGS) entry which is preliminary data.</text>
</comment>
<dbReference type="AlphaFoldDB" id="A0A2N6D1P4"/>
<evidence type="ECO:0000256" key="2">
    <source>
        <dbReference type="ARBA" id="ARBA00022840"/>
    </source>
</evidence>
<keyword evidence="2" id="KW-0067">ATP-binding</keyword>
<dbReference type="InterPro" id="IPR050625">
    <property type="entry name" value="ParA/MinD_ATPase"/>
</dbReference>
<dbReference type="GO" id="GO:0051782">
    <property type="term" value="P:negative regulation of cell division"/>
    <property type="evidence" value="ECO:0007669"/>
    <property type="project" value="TreeGrafter"/>
</dbReference>
<protein>
    <recommendedName>
        <fullName evidence="5">MinD/ParA family protein</fullName>
    </recommendedName>
</protein>
<dbReference type="InterPro" id="IPR027417">
    <property type="entry name" value="P-loop_NTPase"/>
</dbReference>
<proteinExistence type="predicted"/>
<evidence type="ECO:0000256" key="1">
    <source>
        <dbReference type="ARBA" id="ARBA00022741"/>
    </source>
</evidence>
<dbReference type="Gene3D" id="3.40.50.300">
    <property type="entry name" value="P-loop containing nucleotide triphosphate hydrolases"/>
    <property type="match status" value="1"/>
</dbReference>
<dbReference type="GO" id="GO:0005829">
    <property type="term" value="C:cytosol"/>
    <property type="evidence" value="ECO:0007669"/>
    <property type="project" value="TreeGrafter"/>
</dbReference>
<dbReference type="InterPro" id="IPR033756">
    <property type="entry name" value="YlxH/NBP35"/>
</dbReference>
<organism evidence="3 4">
    <name type="scientific">Sedimenticola selenatireducens</name>
    <dbReference type="NCBI Taxonomy" id="191960"/>
    <lineage>
        <taxon>Bacteria</taxon>
        <taxon>Pseudomonadati</taxon>
        <taxon>Pseudomonadota</taxon>
        <taxon>Gammaproteobacteria</taxon>
        <taxon>Chromatiales</taxon>
        <taxon>Sedimenticolaceae</taxon>
        <taxon>Sedimenticola</taxon>
    </lineage>
</organism>
<dbReference type="PANTHER" id="PTHR43384:SF4">
    <property type="entry name" value="CELLULOSE BIOSYNTHESIS PROTEIN BCSQ-RELATED"/>
    <property type="match status" value="1"/>
</dbReference>
<accession>A0A2N6D1P4</accession>
<dbReference type="Proteomes" id="UP000235015">
    <property type="component" value="Unassembled WGS sequence"/>
</dbReference>
<evidence type="ECO:0000313" key="4">
    <source>
        <dbReference type="Proteomes" id="UP000235015"/>
    </source>
</evidence>